<evidence type="ECO:0000313" key="2">
    <source>
        <dbReference type="EMBL" id="KAF9459523.1"/>
    </source>
</evidence>
<dbReference type="SUPFAM" id="SSF81383">
    <property type="entry name" value="F-box domain"/>
    <property type="match status" value="1"/>
</dbReference>
<dbReference type="OrthoDB" id="3034442at2759"/>
<feature type="domain" description="F-box" evidence="1">
    <location>
        <begin position="9"/>
        <end position="44"/>
    </location>
</feature>
<sequence length="471" mass="52763">MSVFEVIDDDALIYVFSFLRPPDIIAMRKTCKRMFAVSNLQIVWTNACNKHILKMGYPFSPHTLESLSLSELEHQTYRAYHLASRWLSGYAMSNRKLFIEGTSNTSVSEVRFMPGHDGQWILTVSKSIWDMVTIWDVSSDPRKCCEWSPRGAIFNGLALNSEPSCKGSIAISVLKDGEHTVEILGIDLDVDHNYRLHPIRSINTTFRPVTLQGTLLAIGDDISETVIWDWTTGASASLQHPQDEADEWQHDKCIQVVFAYESILVARARSLHLFPNPELHSEPKTYGPIARHSFGWVDGICVTSNPRLNTDQPLTILVRGESDDPWSANTNALEFYTLAREPTYPSLPSPYIFPPELSTQVASTRGSLRCRDVILGPCGTAIWIQPQDRAVVGLVSPDEDFPVQLIHRTSGHESIVAAVFPGPLRSKEAVSSRSRTLFTNRLNNWTSLDYDETLGKIALGSSFGRVMVLEL</sequence>
<dbReference type="EMBL" id="MU150315">
    <property type="protein sequence ID" value="KAF9459523.1"/>
    <property type="molecule type" value="Genomic_DNA"/>
</dbReference>
<evidence type="ECO:0000259" key="1">
    <source>
        <dbReference type="Pfam" id="PF00646"/>
    </source>
</evidence>
<evidence type="ECO:0000313" key="3">
    <source>
        <dbReference type="Proteomes" id="UP000807353"/>
    </source>
</evidence>
<dbReference type="Proteomes" id="UP000807353">
    <property type="component" value="Unassembled WGS sequence"/>
</dbReference>
<accession>A0A9P5XZD9</accession>
<protein>
    <recommendedName>
        <fullName evidence="1">F-box domain-containing protein</fullName>
    </recommendedName>
</protein>
<comment type="caution">
    <text evidence="2">The sequence shown here is derived from an EMBL/GenBank/DDBJ whole genome shotgun (WGS) entry which is preliminary data.</text>
</comment>
<dbReference type="InterPro" id="IPR001810">
    <property type="entry name" value="F-box_dom"/>
</dbReference>
<dbReference type="Pfam" id="PF00646">
    <property type="entry name" value="F-box"/>
    <property type="match status" value="1"/>
</dbReference>
<reference evidence="2" key="1">
    <citation type="submission" date="2020-11" db="EMBL/GenBank/DDBJ databases">
        <authorList>
            <consortium name="DOE Joint Genome Institute"/>
            <person name="Ahrendt S."/>
            <person name="Riley R."/>
            <person name="Andreopoulos W."/>
            <person name="Labutti K."/>
            <person name="Pangilinan J."/>
            <person name="Ruiz-Duenas F.J."/>
            <person name="Barrasa J.M."/>
            <person name="Sanchez-Garcia M."/>
            <person name="Camarero S."/>
            <person name="Miyauchi S."/>
            <person name="Serrano A."/>
            <person name="Linde D."/>
            <person name="Babiker R."/>
            <person name="Drula E."/>
            <person name="Ayuso-Fernandez I."/>
            <person name="Pacheco R."/>
            <person name="Padilla G."/>
            <person name="Ferreira P."/>
            <person name="Barriuso J."/>
            <person name="Kellner H."/>
            <person name="Castanera R."/>
            <person name="Alfaro M."/>
            <person name="Ramirez L."/>
            <person name="Pisabarro A.G."/>
            <person name="Kuo A."/>
            <person name="Tritt A."/>
            <person name="Lipzen A."/>
            <person name="He G."/>
            <person name="Yan M."/>
            <person name="Ng V."/>
            <person name="Cullen D."/>
            <person name="Martin F."/>
            <person name="Rosso M.-N."/>
            <person name="Henrissat B."/>
            <person name="Hibbett D."/>
            <person name="Martinez A.T."/>
            <person name="Grigoriev I.V."/>
        </authorList>
    </citation>
    <scope>NUCLEOTIDE SEQUENCE</scope>
    <source>
        <strain evidence="2">CBS 247.69</strain>
    </source>
</reference>
<dbReference type="InterPro" id="IPR036047">
    <property type="entry name" value="F-box-like_dom_sf"/>
</dbReference>
<gene>
    <name evidence="2" type="ORF">BDZ94DRAFT_1284354</name>
</gene>
<keyword evidence="3" id="KW-1185">Reference proteome</keyword>
<dbReference type="AlphaFoldDB" id="A0A9P5XZD9"/>
<organism evidence="2 3">
    <name type="scientific">Collybia nuda</name>
    <dbReference type="NCBI Taxonomy" id="64659"/>
    <lineage>
        <taxon>Eukaryota</taxon>
        <taxon>Fungi</taxon>
        <taxon>Dikarya</taxon>
        <taxon>Basidiomycota</taxon>
        <taxon>Agaricomycotina</taxon>
        <taxon>Agaricomycetes</taxon>
        <taxon>Agaricomycetidae</taxon>
        <taxon>Agaricales</taxon>
        <taxon>Tricholomatineae</taxon>
        <taxon>Clitocybaceae</taxon>
        <taxon>Collybia</taxon>
    </lineage>
</organism>
<name>A0A9P5XZD9_9AGAR</name>
<proteinExistence type="predicted"/>
<dbReference type="Gene3D" id="1.20.1280.50">
    <property type="match status" value="1"/>
</dbReference>